<dbReference type="EMBL" id="QHJQ01000003">
    <property type="protein sequence ID" value="PXA04740.1"/>
    <property type="molecule type" value="Genomic_DNA"/>
</dbReference>
<evidence type="ECO:0000256" key="4">
    <source>
        <dbReference type="ARBA" id="ARBA00022989"/>
    </source>
</evidence>
<dbReference type="PANTHER" id="PTHR32322:SF2">
    <property type="entry name" value="EAMA DOMAIN-CONTAINING PROTEIN"/>
    <property type="match status" value="1"/>
</dbReference>
<dbReference type="RefSeq" id="WP_110130546.1">
    <property type="nucleotide sequence ID" value="NZ_QHJQ01000003.1"/>
</dbReference>
<evidence type="ECO:0000256" key="5">
    <source>
        <dbReference type="ARBA" id="ARBA00023136"/>
    </source>
</evidence>
<feature type="transmembrane region" description="Helical" evidence="6">
    <location>
        <begin position="236"/>
        <end position="254"/>
    </location>
</feature>
<organism evidence="8 9">
    <name type="scientific">Coraliomargarita sinensis</name>
    <dbReference type="NCBI Taxonomy" id="2174842"/>
    <lineage>
        <taxon>Bacteria</taxon>
        <taxon>Pseudomonadati</taxon>
        <taxon>Verrucomicrobiota</taxon>
        <taxon>Opitutia</taxon>
        <taxon>Puniceicoccales</taxon>
        <taxon>Coraliomargaritaceae</taxon>
        <taxon>Coraliomargarita</taxon>
    </lineage>
</organism>
<reference evidence="8 9" key="1">
    <citation type="submission" date="2018-05" db="EMBL/GenBank/DDBJ databases">
        <title>Coraliomargarita sinensis sp. nov., isolated from a marine solar saltern.</title>
        <authorList>
            <person name="Zhou L.Y."/>
        </authorList>
    </citation>
    <scope>NUCLEOTIDE SEQUENCE [LARGE SCALE GENOMIC DNA]</scope>
    <source>
        <strain evidence="8 9">WN38</strain>
    </source>
</reference>
<comment type="subcellular location">
    <subcellularLocation>
        <location evidence="1">Membrane</location>
        <topology evidence="1">Multi-pass membrane protein</topology>
    </subcellularLocation>
</comment>
<dbReference type="Pfam" id="PF00892">
    <property type="entry name" value="EamA"/>
    <property type="match status" value="1"/>
</dbReference>
<feature type="domain" description="EamA" evidence="7">
    <location>
        <begin position="2"/>
        <end position="126"/>
    </location>
</feature>
<dbReference type="InterPro" id="IPR037185">
    <property type="entry name" value="EmrE-like"/>
</dbReference>
<feature type="transmembrane region" description="Helical" evidence="6">
    <location>
        <begin position="172"/>
        <end position="191"/>
    </location>
</feature>
<proteinExistence type="inferred from homology"/>
<evidence type="ECO:0000256" key="1">
    <source>
        <dbReference type="ARBA" id="ARBA00004141"/>
    </source>
</evidence>
<name>A0A317ZH19_9BACT</name>
<keyword evidence="4 6" id="KW-1133">Transmembrane helix</keyword>
<protein>
    <submittedName>
        <fullName evidence="8">EamA family transporter</fullName>
    </submittedName>
</protein>
<feature type="transmembrane region" description="Helical" evidence="6">
    <location>
        <begin position="83"/>
        <end position="100"/>
    </location>
</feature>
<feature type="transmembrane region" description="Helical" evidence="6">
    <location>
        <begin position="203"/>
        <end position="224"/>
    </location>
</feature>
<sequence length="288" mass="30638">MLYLFITTLIWAFSFGLIGQVLQGIDPMMIAGARLATALLVFLPLLRPKQVSVAEQLHLAAIGAVQFGTMYICYLSAFRFIPSHLVALFSVLTPIYVVLIHDISQKELHFRYLLAAMLSVAGASVIKAQGGESGSIWIGFALMQVSGVSFAFGQVAYRDWRLGRTEAKDHEVFGFLYAGGAAVALLASFLITPEPGKFLEASGVQFGVILYLGAIASGLGFFLWNKGATLCSAGALAAFNNALIPLAMFVSLFVFGEISGASASDLVRLLVGAALITAAVFIGKRKSA</sequence>
<dbReference type="InterPro" id="IPR050638">
    <property type="entry name" value="AA-Vitamin_Transporters"/>
</dbReference>
<dbReference type="InterPro" id="IPR000620">
    <property type="entry name" value="EamA_dom"/>
</dbReference>
<dbReference type="OrthoDB" id="1412048at2"/>
<evidence type="ECO:0000313" key="9">
    <source>
        <dbReference type="Proteomes" id="UP000247099"/>
    </source>
</evidence>
<feature type="transmembrane region" description="Helical" evidence="6">
    <location>
        <begin position="112"/>
        <end position="130"/>
    </location>
</feature>
<dbReference type="PANTHER" id="PTHR32322">
    <property type="entry name" value="INNER MEMBRANE TRANSPORTER"/>
    <property type="match status" value="1"/>
</dbReference>
<dbReference type="GO" id="GO:0016020">
    <property type="term" value="C:membrane"/>
    <property type="evidence" value="ECO:0007669"/>
    <property type="project" value="UniProtKB-SubCell"/>
</dbReference>
<evidence type="ECO:0000259" key="7">
    <source>
        <dbReference type="Pfam" id="PF00892"/>
    </source>
</evidence>
<gene>
    <name evidence="8" type="ORF">DDZ13_06105</name>
</gene>
<dbReference type="SUPFAM" id="SSF103481">
    <property type="entry name" value="Multidrug resistance efflux transporter EmrE"/>
    <property type="match status" value="2"/>
</dbReference>
<comment type="caution">
    <text evidence="8">The sequence shown here is derived from an EMBL/GenBank/DDBJ whole genome shotgun (WGS) entry which is preliminary data.</text>
</comment>
<dbReference type="Proteomes" id="UP000247099">
    <property type="component" value="Unassembled WGS sequence"/>
</dbReference>
<evidence type="ECO:0000256" key="2">
    <source>
        <dbReference type="ARBA" id="ARBA00007362"/>
    </source>
</evidence>
<evidence type="ECO:0000256" key="6">
    <source>
        <dbReference type="SAM" id="Phobius"/>
    </source>
</evidence>
<feature type="transmembrane region" description="Helical" evidence="6">
    <location>
        <begin position="266"/>
        <end position="283"/>
    </location>
</feature>
<comment type="similarity">
    <text evidence="2">Belongs to the EamA transporter family.</text>
</comment>
<dbReference type="InParanoid" id="A0A317ZH19"/>
<evidence type="ECO:0000256" key="3">
    <source>
        <dbReference type="ARBA" id="ARBA00022692"/>
    </source>
</evidence>
<dbReference type="AlphaFoldDB" id="A0A317ZH19"/>
<keyword evidence="5 6" id="KW-0472">Membrane</keyword>
<evidence type="ECO:0000313" key="8">
    <source>
        <dbReference type="EMBL" id="PXA04740.1"/>
    </source>
</evidence>
<dbReference type="FunCoup" id="A0A317ZH19">
    <property type="interactions" value="7"/>
</dbReference>
<feature type="transmembrane region" description="Helical" evidence="6">
    <location>
        <begin position="136"/>
        <end position="160"/>
    </location>
</feature>
<keyword evidence="9" id="KW-1185">Reference proteome</keyword>
<feature type="transmembrane region" description="Helical" evidence="6">
    <location>
        <begin position="29"/>
        <end position="46"/>
    </location>
</feature>
<keyword evidence="3 6" id="KW-0812">Transmembrane</keyword>
<feature type="transmembrane region" description="Helical" evidence="6">
    <location>
        <begin position="58"/>
        <end position="77"/>
    </location>
</feature>
<accession>A0A317ZH19</accession>